<proteinExistence type="predicted"/>
<gene>
    <name evidence="1" type="ORF">SAMN04489737_1710</name>
</gene>
<protein>
    <submittedName>
        <fullName evidence="1">Uncharacterized protein</fullName>
    </submittedName>
</protein>
<dbReference type="Proteomes" id="UP000214355">
    <property type="component" value="Chromosome I"/>
</dbReference>
<evidence type="ECO:0000313" key="1">
    <source>
        <dbReference type="EMBL" id="SDU82360.1"/>
    </source>
</evidence>
<organism evidence="1 2">
    <name type="scientific">Arcanobacterium phocae</name>
    <dbReference type="NCBI Taxonomy" id="131112"/>
    <lineage>
        <taxon>Bacteria</taxon>
        <taxon>Bacillati</taxon>
        <taxon>Actinomycetota</taxon>
        <taxon>Actinomycetes</taxon>
        <taxon>Actinomycetales</taxon>
        <taxon>Actinomycetaceae</taxon>
        <taxon>Arcanobacterium</taxon>
    </lineage>
</organism>
<dbReference type="EMBL" id="LT629804">
    <property type="protein sequence ID" value="SDU82360.1"/>
    <property type="molecule type" value="Genomic_DNA"/>
</dbReference>
<keyword evidence="2" id="KW-1185">Reference proteome</keyword>
<dbReference type="RefSeq" id="WP_091282225.1">
    <property type="nucleotide sequence ID" value="NZ_JABAPK010000001.1"/>
</dbReference>
<dbReference type="AlphaFoldDB" id="A0A1H2LMW1"/>
<sequence length="128" mass="14050">MKNQQQSRPYVPDYDWLWTQPPSYTRTLRAIISHSDAAVLRTAFTSFIRSLQHDENGVAGRGGWAIYPNVSESEPHAVVADIVSGGEDVADAICDGADELFEKLTATPGIKIQWRQLDTGATKSTNGD</sequence>
<accession>A0A1H2LMW1</accession>
<reference evidence="2" key="1">
    <citation type="submission" date="2016-10" db="EMBL/GenBank/DDBJ databases">
        <authorList>
            <person name="Varghese N."/>
            <person name="Submissions S."/>
        </authorList>
    </citation>
    <scope>NUCLEOTIDE SEQUENCE [LARGE SCALE GENOMIC DNA]</scope>
    <source>
        <strain evidence="2">DSM 10002</strain>
    </source>
</reference>
<name>A0A1H2LMW1_9ACTO</name>
<evidence type="ECO:0000313" key="2">
    <source>
        <dbReference type="Proteomes" id="UP000214355"/>
    </source>
</evidence>
<dbReference type="GeneID" id="65345433"/>
<dbReference type="OrthoDB" id="4411421at2"/>